<keyword evidence="2" id="KW-0547">Nucleotide-binding</keyword>
<name>A0AAV4EIT8_9GAST</name>
<dbReference type="GO" id="GO:0005524">
    <property type="term" value="F:ATP binding"/>
    <property type="evidence" value="ECO:0007669"/>
    <property type="project" value="UniProtKB-KW"/>
</dbReference>
<evidence type="ECO:0000313" key="2">
    <source>
        <dbReference type="EMBL" id="GFR60695.1"/>
    </source>
</evidence>
<accession>A0AAV4EIT8</accession>
<reference evidence="2 3" key="1">
    <citation type="journal article" date="2021" name="Elife">
        <title>Chloroplast acquisition without the gene transfer in kleptoplastic sea slugs, Plakobranchus ocellatus.</title>
        <authorList>
            <person name="Maeda T."/>
            <person name="Takahashi S."/>
            <person name="Yoshida T."/>
            <person name="Shimamura S."/>
            <person name="Takaki Y."/>
            <person name="Nagai Y."/>
            <person name="Toyoda A."/>
            <person name="Suzuki Y."/>
            <person name="Arimoto A."/>
            <person name="Ishii H."/>
            <person name="Satoh N."/>
            <person name="Nishiyama T."/>
            <person name="Hasebe M."/>
            <person name="Maruyama T."/>
            <person name="Minagawa J."/>
            <person name="Obokata J."/>
            <person name="Shigenobu S."/>
        </authorList>
    </citation>
    <scope>NUCLEOTIDE SEQUENCE [LARGE SCALE GENOMIC DNA]</scope>
</reference>
<evidence type="ECO:0000259" key="1">
    <source>
        <dbReference type="Pfam" id="PF23321"/>
    </source>
</evidence>
<comment type="caution">
    <text evidence="2">The sequence shown here is derived from an EMBL/GenBank/DDBJ whole genome shotgun (WGS) entry which is preliminary data.</text>
</comment>
<protein>
    <submittedName>
        <fullName evidence="2">ATP-binding cassette sub-family A member 3</fullName>
    </submittedName>
</protein>
<keyword evidence="3" id="KW-1185">Reference proteome</keyword>
<keyword evidence="2" id="KW-0067">ATP-binding</keyword>
<evidence type="ECO:0000313" key="3">
    <source>
        <dbReference type="Proteomes" id="UP000762676"/>
    </source>
</evidence>
<dbReference type="AlphaFoldDB" id="A0AAV4EIT8"/>
<dbReference type="Pfam" id="PF23321">
    <property type="entry name" value="R1_ABCA1"/>
    <property type="match status" value="1"/>
</dbReference>
<gene>
    <name evidence="2" type="ORF">ElyMa_005414100</name>
</gene>
<sequence>MLLTSDRVDDVLFDNHQGYVHLQIKDSRVELADVFSHMELCQQELEIEDYSVKETTLEQVFLMFTMIQHMDEERPLESCWFLRSGFFGDNICR</sequence>
<organism evidence="2 3">
    <name type="scientific">Elysia marginata</name>
    <dbReference type="NCBI Taxonomy" id="1093978"/>
    <lineage>
        <taxon>Eukaryota</taxon>
        <taxon>Metazoa</taxon>
        <taxon>Spiralia</taxon>
        <taxon>Lophotrochozoa</taxon>
        <taxon>Mollusca</taxon>
        <taxon>Gastropoda</taxon>
        <taxon>Heterobranchia</taxon>
        <taxon>Euthyneura</taxon>
        <taxon>Panpulmonata</taxon>
        <taxon>Sacoglossa</taxon>
        <taxon>Placobranchoidea</taxon>
        <taxon>Plakobranchidae</taxon>
        <taxon>Elysia</taxon>
    </lineage>
</organism>
<dbReference type="InterPro" id="IPR056264">
    <property type="entry name" value="R2_ABCA1-4-like"/>
</dbReference>
<feature type="domain" description="ABCA1-4-like C-terminal R2 regulatory" evidence="1">
    <location>
        <begin position="11"/>
        <end position="52"/>
    </location>
</feature>
<dbReference type="EMBL" id="BMAT01010783">
    <property type="protein sequence ID" value="GFR60695.1"/>
    <property type="molecule type" value="Genomic_DNA"/>
</dbReference>
<proteinExistence type="predicted"/>
<dbReference type="Proteomes" id="UP000762676">
    <property type="component" value="Unassembled WGS sequence"/>
</dbReference>